<reference evidence="4" key="1">
    <citation type="journal article" date="2014" name="Int. J. Syst. Evol. Microbiol.">
        <title>Complete genome of a new Firmicutes species belonging to the dominant human colonic microbiota ('Ruminococcus bicirculans') reveals two chromosomes and a selective capacity to utilize plant glucans.</title>
        <authorList>
            <consortium name="NISC Comparative Sequencing Program"/>
            <person name="Wegmann U."/>
            <person name="Louis P."/>
            <person name="Goesmann A."/>
            <person name="Henrissat B."/>
            <person name="Duncan S.H."/>
            <person name="Flint H.J."/>
        </authorList>
    </citation>
    <scope>NUCLEOTIDE SEQUENCE</scope>
    <source>
        <strain evidence="4">CECT 8869</strain>
    </source>
</reference>
<protein>
    <submittedName>
        <fullName evidence="4">Heme peroxidase family protein</fullName>
    </submittedName>
</protein>
<organism evidence="4 5">
    <name type="scientific">Maribacter confluentis</name>
    <dbReference type="NCBI Taxonomy" id="1656093"/>
    <lineage>
        <taxon>Bacteria</taxon>
        <taxon>Pseudomonadati</taxon>
        <taxon>Bacteroidota</taxon>
        <taxon>Flavobacteriia</taxon>
        <taxon>Flavobacteriales</taxon>
        <taxon>Flavobacteriaceae</taxon>
        <taxon>Maribacter</taxon>
    </lineage>
</organism>
<dbReference type="Gene3D" id="1.10.640.10">
    <property type="entry name" value="Haem peroxidase domain superfamily, animal type"/>
    <property type="match status" value="1"/>
</dbReference>
<keyword evidence="4" id="KW-0575">Peroxidase</keyword>
<dbReference type="CDD" id="cd09819">
    <property type="entry name" value="An_peroxidase_bacterial_1"/>
    <property type="match status" value="1"/>
</dbReference>
<keyword evidence="5" id="KW-1185">Reference proteome</keyword>
<dbReference type="RefSeq" id="WP_304434161.1">
    <property type="nucleotide sequence ID" value="NZ_JAUKUC010000001.1"/>
</dbReference>
<dbReference type="Proteomes" id="UP001168579">
    <property type="component" value="Unassembled WGS sequence"/>
</dbReference>
<evidence type="ECO:0000313" key="5">
    <source>
        <dbReference type="Proteomes" id="UP001168579"/>
    </source>
</evidence>
<evidence type="ECO:0000256" key="1">
    <source>
        <dbReference type="ARBA" id="ARBA00004613"/>
    </source>
</evidence>
<evidence type="ECO:0000256" key="3">
    <source>
        <dbReference type="ARBA" id="ARBA00023180"/>
    </source>
</evidence>
<dbReference type="PANTHER" id="PTHR11475">
    <property type="entry name" value="OXIDASE/PEROXIDASE"/>
    <property type="match status" value="1"/>
</dbReference>
<proteinExistence type="predicted"/>
<gene>
    <name evidence="4" type="ORF">Q2T41_00420</name>
</gene>
<keyword evidence="2" id="KW-0964">Secreted</keyword>
<dbReference type="PRINTS" id="PR00457">
    <property type="entry name" value="ANPEROXIDASE"/>
</dbReference>
<evidence type="ECO:0000313" key="4">
    <source>
        <dbReference type="EMBL" id="MDO1511124.1"/>
    </source>
</evidence>
<reference evidence="4" key="2">
    <citation type="submission" date="2023-06" db="EMBL/GenBank/DDBJ databases">
        <authorList>
            <person name="Lucena T."/>
            <person name="Sun Q."/>
        </authorList>
    </citation>
    <scope>NUCLEOTIDE SEQUENCE</scope>
    <source>
        <strain evidence="4">CECT 8869</strain>
    </source>
</reference>
<accession>A0ABT8RLD9</accession>
<dbReference type="PROSITE" id="PS50292">
    <property type="entry name" value="PEROXIDASE_3"/>
    <property type="match status" value="1"/>
</dbReference>
<dbReference type="InterPro" id="IPR010255">
    <property type="entry name" value="Haem_peroxidase_sf"/>
</dbReference>
<dbReference type="EMBL" id="JAUKUC010000001">
    <property type="protein sequence ID" value="MDO1511124.1"/>
    <property type="molecule type" value="Genomic_DNA"/>
</dbReference>
<comment type="caution">
    <text evidence="4">The sequence shown here is derived from an EMBL/GenBank/DDBJ whole genome shotgun (WGS) entry which is preliminary data.</text>
</comment>
<keyword evidence="3" id="KW-0325">Glycoprotein</keyword>
<comment type="subcellular location">
    <subcellularLocation>
        <location evidence="1">Secreted</location>
    </subcellularLocation>
</comment>
<dbReference type="SUPFAM" id="SSF48113">
    <property type="entry name" value="Heme-dependent peroxidases"/>
    <property type="match status" value="1"/>
</dbReference>
<name>A0ABT8RLD9_9FLAO</name>
<dbReference type="GO" id="GO:0004601">
    <property type="term" value="F:peroxidase activity"/>
    <property type="evidence" value="ECO:0007669"/>
    <property type="project" value="UniProtKB-KW"/>
</dbReference>
<dbReference type="InterPro" id="IPR037120">
    <property type="entry name" value="Haem_peroxidase_sf_animal"/>
</dbReference>
<dbReference type="Pfam" id="PF03098">
    <property type="entry name" value="An_peroxidase"/>
    <property type="match status" value="1"/>
</dbReference>
<dbReference type="InterPro" id="IPR019791">
    <property type="entry name" value="Haem_peroxidase_animal"/>
</dbReference>
<keyword evidence="4" id="KW-0560">Oxidoreductase</keyword>
<evidence type="ECO:0000256" key="2">
    <source>
        <dbReference type="ARBA" id="ARBA00022525"/>
    </source>
</evidence>
<dbReference type="PANTHER" id="PTHR11475:SF4">
    <property type="entry name" value="CHORION PEROXIDASE"/>
    <property type="match status" value="1"/>
</dbReference>
<sequence>MNNNHGQHSFYGKNMLCTLKSYQIESIGRFGRMFREVSPLYINPLELNKLGAPGGPMEGTSPAQLTSDVPLGMIFFGQFIDHDITFDTQSNFSSINNPLKIENTRTANLDLDCIFGGGPEDEPFLYDKPNGRGLYLLTGKSNQNQGQAAKLEKHDLPRTGTETAMIGDPRNDENRVISQFQLAMIRFYNANYDAIKNADPHKSAVEIYEEARELVMYHYQWIVVNEFLPLLCGSKIVGDILGSGRKFYKPCNQPFIPVEFSVAAYRFGHSMINQTLKLQPSGPVHSIFSPQFGRGFEKIKNEAQVIHWETLFDFDGTYQRAEKLDTKLAAILLDLPFIQSANPADRSLATRNLRRGQSFLLPSGETIAECMQRDTTEINDVKNLIRNLAQTHDINLESGTPLWFYILAEAEEIGRIDSAGSKPGEGLGPVGATIVAETIIGLLEMDEASYLGSNRDWSPTLGTNGVFTMKDLLTMANTAIDL</sequence>